<dbReference type="GO" id="GO:0007165">
    <property type="term" value="P:signal transduction"/>
    <property type="evidence" value="ECO:0007669"/>
    <property type="project" value="UniProtKB-KW"/>
</dbReference>
<dbReference type="GO" id="GO:0004888">
    <property type="term" value="F:transmembrane signaling receptor activity"/>
    <property type="evidence" value="ECO:0007669"/>
    <property type="project" value="InterPro"/>
</dbReference>
<dbReference type="GO" id="GO:0016020">
    <property type="term" value="C:membrane"/>
    <property type="evidence" value="ECO:0007669"/>
    <property type="project" value="UniProtKB-SubCell"/>
</dbReference>
<keyword evidence="1" id="KW-0145">Chemotaxis</keyword>
<dbReference type="Gene3D" id="1.10.287.950">
    <property type="entry name" value="Methyl-accepting chemotaxis protein"/>
    <property type="match status" value="1"/>
</dbReference>
<dbReference type="AlphaFoldDB" id="A0AAN0MC83"/>
<evidence type="ECO:0000256" key="3">
    <source>
        <dbReference type="PROSITE-ProRule" id="PRU00284"/>
    </source>
</evidence>
<dbReference type="Gene3D" id="3.30.450.20">
    <property type="entry name" value="PAS domain"/>
    <property type="match status" value="1"/>
</dbReference>
<dbReference type="InterPro" id="IPR004089">
    <property type="entry name" value="MCPsignal_dom"/>
</dbReference>
<protein>
    <submittedName>
        <fullName evidence="8">Methyl-accepting chemotaxis protein</fullName>
    </submittedName>
</protein>
<keyword evidence="3" id="KW-0807">Transducer</keyword>
<evidence type="ECO:0000313" key="8">
    <source>
        <dbReference type="EMBL" id="WZU68560.2"/>
    </source>
</evidence>
<accession>A0AAN0MC83</accession>
<reference evidence="8" key="1">
    <citation type="submission" date="2024-08" db="EMBL/GenBank/DDBJ databases">
        <title>Phylogenomic analyses of a clade within the roseobacter group suggest taxonomic reassignments of species of the genera Aestuariivita, Citreicella, Loktanella, Nautella, Pelagibaca, Ruegeria, Thalassobius, Thiobacimonas and Tropicibacter, and the proposal o.</title>
        <authorList>
            <person name="Jeon C.O."/>
        </authorList>
    </citation>
    <scope>NUCLEOTIDE SEQUENCE</scope>
    <source>
        <strain evidence="8">SS1-5</strain>
    </source>
</reference>
<dbReference type="PROSITE" id="PS50112">
    <property type="entry name" value="PAS"/>
    <property type="match status" value="1"/>
</dbReference>
<proteinExistence type="inferred from homology"/>
<evidence type="ECO:0000256" key="2">
    <source>
        <dbReference type="ARBA" id="ARBA00029447"/>
    </source>
</evidence>
<dbReference type="InterPro" id="IPR000014">
    <property type="entry name" value="PAS"/>
</dbReference>
<dbReference type="SUPFAM" id="SSF58104">
    <property type="entry name" value="Methyl-accepting chemotaxis protein (MCP) signaling domain"/>
    <property type="match status" value="1"/>
</dbReference>
<feature type="domain" description="PAS" evidence="5">
    <location>
        <begin position="8"/>
        <end position="38"/>
    </location>
</feature>
<dbReference type="PANTHER" id="PTHR43531">
    <property type="entry name" value="PROTEIN ICFG"/>
    <property type="match status" value="1"/>
</dbReference>
<dbReference type="Pfam" id="PF00015">
    <property type="entry name" value="MCPsignal"/>
    <property type="match status" value="1"/>
</dbReference>
<dbReference type="PROSITE" id="PS50113">
    <property type="entry name" value="PAC"/>
    <property type="match status" value="1"/>
</dbReference>
<feature type="domain" description="Methyl-accepting transducer" evidence="4">
    <location>
        <begin position="165"/>
        <end position="394"/>
    </location>
</feature>
<gene>
    <name evidence="8" type="ORF">AABB31_06625</name>
</gene>
<dbReference type="InterPro" id="IPR000700">
    <property type="entry name" value="PAS-assoc_C"/>
</dbReference>
<dbReference type="SUPFAM" id="SSF55785">
    <property type="entry name" value="PYP-like sensor domain (PAS domain)"/>
    <property type="match status" value="1"/>
</dbReference>
<dbReference type="EMBL" id="CP151767">
    <property type="protein sequence ID" value="WZU68560.2"/>
    <property type="molecule type" value="Genomic_DNA"/>
</dbReference>
<keyword evidence="9" id="KW-1185">Reference proteome</keyword>
<dbReference type="PROSITE" id="PS50111">
    <property type="entry name" value="CHEMOTAXIS_TRANSDUC_2"/>
    <property type="match status" value="1"/>
</dbReference>
<dbReference type="Proteomes" id="UP001470809">
    <property type="component" value="Chromosome"/>
</dbReference>
<dbReference type="SMART" id="SM00283">
    <property type="entry name" value="MA"/>
    <property type="match status" value="1"/>
</dbReference>
<feature type="domain" description="PAC" evidence="6">
    <location>
        <begin position="67"/>
        <end position="119"/>
    </location>
</feature>
<evidence type="ECO:0000259" key="7">
    <source>
        <dbReference type="PROSITE" id="PS50885"/>
    </source>
</evidence>
<dbReference type="RefSeq" id="WP_373634800.1">
    <property type="nucleotide sequence ID" value="NZ_CP151767.2"/>
</dbReference>
<dbReference type="NCBIfam" id="TIGR00229">
    <property type="entry name" value="sensory_box"/>
    <property type="match status" value="1"/>
</dbReference>
<dbReference type="SMART" id="SM00086">
    <property type="entry name" value="PAC"/>
    <property type="match status" value="1"/>
</dbReference>
<dbReference type="PANTHER" id="PTHR43531:SF11">
    <property type="entry name" value="METHYL-ACCEPTING CHEMOTAXIS PROTEIN 3"/>
    <property type="match status" value="1"/>
</dbReference>
<evidence type="ECO:0000256" key="1">
    <source>
        <dbReference type="ARBA" id="ARBA00022500"/>
    </source>
</evidence>
<dbReference type="PRINTS" id="PR00260">
    <property type="entry name" value="CHEMTRNSDUCR"/>
</dbReference>
<dbReference type="InterPro" id="IPR051310">
    <property type="entry name" value="MCP_chemotaxis"/>
</dbReference>
<dbReference type="KEGG" id="yrh:AABB31_06625"/>
<comment type="similarity">
    <text evidence="2">Belongs to the methyl-accepting chemotaxis (MCP) protein family.</text>
</comment>
<dbReference type="InterPro" id="IPR003660">
    <property type="entry name" value="HAMP_dom"/>
</dbReference>
<dbReference type="InterPro" id="IPR004090">
    <property type="entry name" value="Chemotax_Me-accpt_rcpt"/>
</dbReference>
<dbReference type="CDD" id="cd11386">
    <property type="entry name" value="MCP_signal"/>
    <property type="match status" value="1"/>
</dbReference>
<dbReference type="InterPro" id="IPR001610">
    <property type="entry name" value="PAC"/>
</dbReference>
<dbReference type="Pfam" id="PF08448">
    <property type="entry name" value="PAS_4"/>
    <property type="match status" value="1"/>
</dbReference>
<organism evidence="8 9">
    <name type="scientific">Yoonia rhodophyticola</name>
    <dbReference type="NCBI Taxonomy" id="3137370"/>
    <lineage>
        <taxon>Bacteria</taxon>
        <taxon>Pseudomonadati</taxon>
        <taxon>Pseudomonadota</taxon>
        <taxon>Alphaproteobacteria</taxon>
        <taxon>Rhodobacterales</taxon>
        <taxon>Paracoccaceae</taxon>
        <taxon>Yoonia</taxon>
    </lineage>
</organism>
<dbReference type="CDD" id="cd00130">
    <property type="entry name" value="PAS"/>
    <property type="match status" value="1"/>
</dbReference>
<dbReference type="InterPro" id="IPR013656">
    <property type="entry name" value="PAS_4"/>
</dbReference>
<evidence type="ECO:0000259" key="4">
    <source>
        <dbReference type="PROSITE" id="PS50111"/>
    </source>
</evidence>
<name>A0AAN0MC83_9RHOB</name>
<evidence type="ECO:0000259" key="5">
    <source>
        <dbReference type="PROSITE" id="PS50112"/>
    </source>
</evidence>
<evidence type="ECO:0000313" key="9">
    <source>
        <dbReference type="Proteomes" id="UP001470809"/>
    </source>
</evidence>
<evidence type="ECO:0000259" key="6">
    <source>
        <dbReference type="PROSITE" id="PS50113"/>
    </source>
</evidence>
<dbReference type="GO" id="GO:0006935">
    <property type="term" value="P:chemotaxis"/>
    <property type="evidence" value="ECO:0007669"/>
    <property type="project" value="UniProtKB-KW"/>
</dbReference>
<dbReference type="PROSITE" id="PS50885">
    <property type="entry name" value="HAMP"/>
    <property type="match status" value="1"/>
</dbReference>
<sequence>MLYRTQAVIQFETDGTIITANDNFLDAFGYSLDEIAGRHHAMFVGADTVDTEAYKDFWHRLSAGEFFTDQYPRIKKNGDVIWIQGSYGPILDADGKVLRVLKLAVDITDRREAVERVGSGLDALRDGKLNHRLADCGIPDIDAINRSFNGAADRLSGTIRTMAAVSSDVTKIIAQVSQSSDELSSRTAGQAATLEETAAALEELTVTVKSSAEGAAQAERMAAETKVSAESSEEVVGKSIKAMDQIEKSSAEISKIISVIDDISFQTNLLALNAGVEAARAGDAGRGFAVVASEVRGLAHRSQEAAGEIKNLISQSAAHVAGGVALVNGAGEELKKIIASVGTITDSVSGIAASSSEQSTALSEVNTSVSQLDAVTQQNAGMVEDVTAANRLLTQNVTRMTEQIDEFDIEIGHDLARFGDHDSLDLHAAPFKTAV</sequence>
<feature type="domain" description="HAMP" evidence="7">
    <location>
        <begin position="113"/>
        <end position="160"/>
    </location>
</feature>
<dbReference type="InterPro" id="IPR035965">
    <property type="entry name" value="PAS-like_dom_sf"/>
</dbReference>